<protein>
    <submittedName>
        <fullName evidence="3">Putative membrane protein</fullName>
    </submittedName>
</protein>
<gene>
    <name evidence="3" type="ORF">BDK88_2626</name>
</gene>
<keyword evidence="1" id="KW-0812">Transmembrane</keyword>
<dbReference type="InterPro" id="IPR018638">
    <property type="entry name" value="DUF2061_membrane"/>
</dbReference>
<evidence type="ECO:0000313" key="3">
    <source>
        <dbReference type="EMBL" id="RZV08554.1"/>
    </source>
</evidence>
<dbReference type="EMBL" id="SHMP01000005">
    <property type="protein sequence ID" value="RZV08554.1"/>
    <property type="molecule type" value="Genomic_DNA"/>
</dbReference>
<dbReference type="Pfam" id="PF09834">
    <property type="entry name" value="DUF2061"/>
    <property type="match status" value="1"/>
</dbReference>
<keyword evidence="1" id="KW-0472">Membrane</keyword>
<dbReference type="AlphaFoldDB" id="A0A482Y974"/>
<evidence type="ECO:0000256" key="1">
    <source>
        <dbReference type="SAM" id="Phobius"/>
    </source>
</evidence>
<reference evidence="3 4" key="1">
    <citation type="submission" date="2019-02" db="EMBL/GenBank/DDBJ databases">
        <title>Genomic Encyclopedia of Archaeal and Bacterial Type Strains, Phase II (KMG-II): from individual species to whole genera.</title>
        <authorList>
            <person name="Goeker M."/>
        </authorList>
    </citation>
    <scope>NUCLEOTIDE SEQUENCE [LARGE SCALE GENOMIC DNA]</scope>
    <source>
        <strain evidence="3 4">DSM 18328</strain>
    </source>
</reference>
<feature type="transmembrane region" description="Helical" evidence="1">
    <location>
        <begin position="44"/>
        <end position="62"/>
    </location>
</feature>
<evidence type="ECO:0000313" key="4">
    <source>
        <dbReference type="Proteomes" id="UP000291097"/>
    </source>
</evidence>
<accession>A0A482Y974</accession>
<proteinExistence type="predicted"/>
<dbReference type="Proteomes" id="UP000291097">
    <property type="component" value="Unassembled WGS sequence"/>
</dbReference>
<comment type="caution">
    <text evidence="3">The sequence shown here is derived from an EMBL/GenBank/DDBJ whole genome shotgun (WGS) entry which is preliminary data.</text>
</comment>
<organism evidence="3 4">
    <name type="scientific">Natrinema hispanicum</name>
    <dbReference type="NCBI Taxonomy" id="392421"/>
    <lineage>
        <taxon>Archaea</taxon>
        <taxon>Methanobacteriati</taxon>
        <taxon>Methanobacteriota</taxon>
        <taxon>Stenosarchaea group</taxon>
        <taxon>Halobacteria</taxon>
        <taxon>Halobacteriales</taxon>
        <taxon>Natrialbaceae</taxon>
        <taxon>Natrinema</taxon>
    </lineage>
</organism>
<keyword evidence="1" id="KW-1133">Transmembrane helix</keyword>
<name>A0A482Y974_9EURY</name>
<evidence type="ECO:0000259" key="2">
    <source>
        <dbReference type="Pfam" id="PF09834"/>
    </source>
</evidence>
<sequence>MNEITNPVLVTFIAQIVVSSVMDRSTDSTPRPFQARKRAVIKTLGYRLLMVAVTVVVAWVVLGDVRTAIDIGLVANVVKTGTYYAYERLWDHIAWGRLA</sequence>
<feature type="domain" description="DUF2061" evidence="2">
    <location>
        <begin position="40"/>
        <end position="91"/>
    </location>
</feature>